<organism evidence="4 5">
    <name type="scientific">Streptomyces macrolidinus</name>
    <dbReference type="NCBI Taxonomy" id="2952607"/>
    <lineage>
        <taxon>Bacteria</taxon>
        <taxon>Bacillati</taxon>
        <taxon>Actinomycetota</taxon>
        <taxon>Actinomycetes</taxon>
        <taxon>Kitasatosporales</taxon>
        <taxon>Streptomycetaceae</taxon>
        <taxon>Streptomyces</taxon>
    </lineage>
</organism>
<dbReference type="CDD" id="cd02440">
    <property type="entry name" value="AdoMet_MTases"/>
    <property type="match status" value="1"/>
</dbReference>
<dbReference type="InterPro" id="IPR041698">
    <property type="entry name" value="Methyltransf_25"/>
</dbReference>
<keyword evidence="5" id="KW-1185">Reference proteome</keyword>
<comment type="caution">
    <text evidence="4">The sequence shown here is derived from an EMBL/GenBank/DDBJ whole genome shotgun (WGS) entry which is preliminary data.</text>
</comment>
<dbReference type="EMBL" id="JAMWMR010000034">
    <property type="protein sequence ID" value="MCN9244371.1"/>
    <property type="molecule type" value="Genomic_DNA"/>
</dbReference>
<sequence>MYEVDHADVYDLFYLGRGKDYAAEAAAMAELVRSRTPGAASLLDVACGTGTHLEHFVAQFAEAEGLELSADMLRHARSRIPDVRLHQEDMRDFRLGRTFDAVVSMFSSVGYLRTTAELDGTLRTFAAHLAPGGVVVVEPWWFPETFIEGWVSADVVRKDDRTVARVSHSVREGNATRLEEHFTVADSGLGIRHFSEVHLITLFHQGEYEKAFETAGLRVEYLEGGPSGRGLFVGVPA</sequence>
<name>A0ABT0ZLE2_9ACTN</name>
<dbReference type="GO" id="GO:0032259">
    <property type="term" value="P:methylation"/>
    <property type="evidence" value="ECO:0007669"/>
    <property type="project" value="UniProtKB-KW"/>
</dbReference>
<dbReference type="Gene3D" id="2.20.130.10">
    <property type="entry name" value="CAC2371-like domains"/>
    <property type="match status" value="1"/>
</dbReference>
<accession>A0ABT0ZLE2</accession>
<protein>
    <submittedName>
        <fullName evidence="4">Class I SAM-dependent methyltransferase</fullName>
    </submittedName>
</protein>
<dbReference type="RefSeq" id="WP_252428158.1">
    <property type="nucleotide sequence ID" value="NZ_JAMWMR010000034.1"/>
</dbReference>
<dbReference type="PANTHER" id="PTHR43861:SF1">
    <property type="entry name" value="TRANS-ACONITATE 2-METHYLTRANSFERASE"/>
    <property type="match status" value="1"/>
</dbReference>
<dbReference type="Gene3D" id="3.40.50.150">
    <property type="entry name" value="Vaccinia Virus protein VP39"/>
    <property type="match status" value="1"/>
</dbReference>
<evidence type="ECO:0000256" key="1">
    <source>
        <dbReference type="ARBA" id="ARBA00022603"/>
    </source>
</evidence>
<proteinExistence type="predicted"/>
<dbReference type="Pfam" id="PF13649">
    <property type="entry name" value="Methyltransf_25"/>
    <property type="match status" value="1"/>
</dbReference>
<evidence type="ECO:0000313" key="4">
    <source>
        <dbReference type="EMBL" id="MCN9244371.1"/>
    </source>
</evidence>
<dbReference type="PANTHER" id="PTHR43861">
    <property type="entry name" value="TRANS-ACONITATE 2-METHYLTRANSFERASE-RELATED"/>
    <property type="match status" value="1"/>
</dbReference>
<reference evidence="4 5" key="1">
    <citation type="submission" date="2022-05" db="EMBL/GenBank/DDBJ databases">
        <title>Streptomyces sp. nov. RY43-2 isolated from soil of a peat swamp forest.</title>
        <authorList>
            <person name="Kanchanasin P."/>
            <person name="Tanasupawat S."/>
            <person name="Phongsopitanun W."/>
        </authorList>
    </citation>
    <scope>NUCLEOTIDE SEQUENCE [LARGE SCALE GENOMIC DNA]</scope>
    <source>
        <strain evidence="4 5">RY43-2</strain>
    </source>
</reference>
<evidence type="ECO:0000256" key="2">
    <source>
        <dbReference type="ARBA" id="ARBA00022679"/>
    </source>
</evidence>
<dbReference type="GO" id="GO:0008168">
    <property type="term" value="F:methyltransferase activity"/>
    <property type="evidence" value="ECO:0007669"/>
    <property type="project" value="UniProtKB-KW"/>
</dbReference>
<evidence type="ECO:0000259" key="3">
    <source>
        <dbReference type="Pfam" id="PF13649"/>
    </source>
</evidence>
<evidence type="ECO:0000313" key="5">
    <source>
        <dbReference type="Proteomes" id="UP001523219"/>
    </source>
</evidence>
<keyword evidence="2" id="KW-0808">Transferase</keyword>
<dbReference type="Proteomes" id="UP001523219">
    <property type="component" value="Unassembled WGS sequence"/>
</dbReference>
<gene>
    <name evidence="4" type="ORF">NGF19_26905</name>
</gene>
<dbReference type="InterPro" id="IPR029063">
    <property type="entry name" value="SAM-dependent_MTases_sf"/>
</dbReference>
<keyword evidence="1 4" id="KW-0489">Methyltransferase</keyword>
<dbReference type="SUPFAM" id="SSF53335">
    <property type="entry name" value="S-adenosyl-L-methionine-dependent methyltransferases"/>
    <property type="match status" value="1"/>
</dbReference>
<feature type="domain" description="Methyltransferase" evidence="3">
    <location>
        <begin position="43"/>
        <end position="133"/>
    </location>
</feature>